<dbReference type="InterPro" id="IPR003660">
    <property type="entry name" value="HAMP_dom"/>
</dbReference>
<dbReference type="EMBL" id="BJTG01000001">
    <property type="protein sequence ID" value="GEJ55698.1"/>
    <property type="molecule type" value="Genomic_DNA"/>
</dbReference>
<feature type="domain" description="HAMP" evidence="6">
    <location>
        <begin position="388"/>
        <end position="440"/>
    </location>
</feature>
<evidence type="ECO:0008006" key="9">
    <source>
        <dbReference type="Google" id="ProtNLM"/>
    </source>
</evidence>
<dbReference type="Proteomes" id="UP000503640">
    <property type="component" value="Unassembled WGS sequence"/>
</dbReference>
<comment type="similarity">
    <text evidence="2">Belongs to the methyl-accepting chemotaxis (MCP) protein family.</text>
</comment>
<dbReference type="InterPro" id="IPR029151">
    <property type="entry name" value="Sensor-like_sf"/>
</dbReference>
<dbReference type="SUPFAM" id="SSF103190">
    <property type="entry name" value="Sensory domain-like"/>
    <property type="match status" value="1"/>
</dbReference>
<keyword evidence="8" id="KW-1185">Reference proteome</keyword>
<dbReference type="InterPro" id="IPR004090">
    <property type="entry name" value="Chemotax_Me-accpt_rcpt"/>
</dbReference>
<evidence type="ECO:0000313" key="8">
    <source>
        <dbReference type="Proteomes" id="UP000503640"/>
    </source>
</evidence>
<dbReference type="PROSITE" id="PS50885">
    <property type="entry name" value="HAMP"/>
    <property type="match status" value="2"/>
</dbReference>
<dbReference type="SMART" id="SM00304">
    <property type="entry name" value="HAMP"/>
    <property type="match status" value="2"/>
</dbReference>
<evidence type="ECO:0000256" key="2">
    <source>
        <dbReference type="ARBA" id="ARBA00029447"/>
    </source>
</evidence>
<dbReference type="GO" id="GO:0006935">
    <property type="term" value="P:chemotaxis"/>
    <property type="evidence" value="ECO:0007669"/>
    <property type="project" value="UniProtKB-KW"/>
</dbReference>
<evidence type="ECO:0000256" key="1">
    <source>
        <dbReference type="ARBA" id="ARBA00022500"/>
    </source>
</evidence>
<reference evidence="8" key="1">
    <citation type="journal article" date="2020" name="Appl. Environ. Microbiol.">
        <title>Diazotrophic Anaeromyxobacter Isolates from Soils.</title>
        <authorList>
            <person name="Masuda Y."/>
            <person name="Yamanaka H."/>
            <person name="Xu Z.X."/>
            <person name="Shiratori Y."/>
            <person name="Aono T."/>
            <person name="Amachi S."/>
            <person name="Senoo K."/>
            <person name="Itoh H."/>
        </authorList>
    </citation>
    <scope>NUCLEOTIDE SEQUENCE [LARGE SCALE GENOMIC DNA]</scope>
    <source>
        <strain evidence="8">R267</strain>
    </source>
</reference>
<sequence>MSLRQEIRKVGLTPVAVLAAAFLVVLAVEAWRVGSEVNRTVGELARGGLERAVSDFRLTCETAQADLDRRLAASLAVAEDALARGGGFGLADVPVSWRAVNQVDGATREVTLKRALLGAAPLERNTDFARPTPLVDDVTRLTGAAATLFQRMDEAGDMLRIATSVKTKAGARAVGTFIPAAGPEGPSPVVAAVLRGERYQGRAYVVDAWYVTVYAPLRGPDGRVEGMLFVGVRQDALEGLRAAAERLRVGESGRLLVLGAKGSQRGRLLLGGGGLWPEGEDLTALQDGAGRRFFAEAVERAPGLPAGAVAQDRWVRPAAQGRAATARLAAYTYFAPWDWIIAAGLDDDEADAAARSVRGSLWRMAAALLLLSAAALAGAAVYARRAAARVAAPVEAMAASAERLARGDLEQAVTHQGDDEVGRLAEALRETVAYLREVAGGAHALAGGDLGVTLTPRSEADRLTQRFVEAQRALTDLISETERLTRAALEGQLAVRADPGKVRGAYAEVLAGLNRTVDALCAPVADATAVLARLGARDLTARVKATYPGDHARLKEALDATSGALSAALAQASAASREVASASEQIATSSQQVASGAQSQASVLQETSAALESVSDLTRRTADSAQQATALAGEARQAAEQGQRAVEAMDGAVAGIRGSAESTSQIIKDVSEIALQTNLLALNAAVEAARAGEAGRGFAVVADEVRSLALRAREAAAKTEKLIQQSVAQAEAGEAQARQVAGRLSEIAGAVDKVSAIVAEIAGAAREQSSGIEGVHRAIAGVGDITQQNAAGSDESSAAAQALSQQAAELAALIGQFRLEGEAAEEAPAPRPIPLTRALPPGPTPAASDRRSPRC</sequence>
<dbReference type="PANTHER" id="PTHR43531:SF11">
    <property type="entry name" value="METHYL-ACCEPTING CHEMOTAXIS PROTEIN 3"/>
    <property type="match status" value="1"/>
</dbReference>
<accession>A0A7I9VHU1</accession>
<name>A0A7I9VHU1_9BACT</name>
<dbReference type="Gene3D" id="3.30.450.20">
    <property type="entry name" value="PAS domain"/>
    <property type="match status" value="1"/>
</dbReference>
<dbReference type="SMART" id="SM00283">
    <property type="entry name" value="MA"/>
    <property type="match status" value="1"/>
</dbReference>
<dbReference type="Gene3D" id="6.10.340.10">
    <property type="match status" value="1"/>
</dbReference>
<feature type="domain" description="HAMP" evidence="6">
    <location>
        <begin position="518"/>
        <end position="570"/>
    </location>
</feature>
<dbReference type="Pfam" id="PF17201">
    <property type="entry name" value="Cache_3-Cache_2"/>
    <property type="match status" value="1"/>
</dbReference>
<dbReference type="RefSeq" id="WP_176062479.1">
    <property type="nucleotide sequence ID" value="NZ_BJTG01000001.1"/>
</dbReference>
<dbReference type="Pfam" id="PF00672">
    <property type="entry name" value="HAMP"/>
    <property type="match status" value="1"/>
</dbReference>
<dbReference type="PRINTS" id="PR00260">
    <property type="entry name" value="CHEMTRNSDUCR"/>
</dbReference>
<dbReference type="SUPFAM" id="SSF58104">
    <property type="entry name" value="Methyl-accepting chemotaxis protein (MCP) signaling domain"/>
    <property type="match status" value="1"/>
</dbReference>
<evidence type="ECO:0000256" key="4">
    <source>
        <dbReference type="SAM" id="MobiDB-lite"/>
    </source>
</evidence>
<dbReference type="GO" id="GO:0007165">
    <property type="term" value="P:signal transduction"/>
    <property type="evidence" value="ECO:0007669"/>
    <property type="project" value="UniProtKB-KW"/>
</dbReference>
<dbReference type="InterPro" id="IPR033462">
    <property type="entry name" value="Cache_3-Cache_2"/>
</dbReference>
<evidence type="ECO:0000256" key="3">
    <source>
        <dbReference type="PROSITE-ProRule" id="PRU00284"/>
    </source>
</evidence>
<organism evidence="7 8">
    <name type="scientific">Anaeromyxobacter diazotrophicus</name>
    <dbReference type="NCBI Taxonomy" id="2590199"/>
    <lineage>
        <taxon>Bacteria</taxon>
        <taxon>Pseudomonadati</taxon>
        <taxon>Myxococcota</taxon>
        <taxon>Myxococcia</taxon>
        <taxon>Myxococcales</taxon>
        <taxon>Cystobacterineae</taxon>
        <taxon>Anaeromyxobacteraceae</taxon>
        <taxon>Anaeromyxobacter</taxon>
    </lineage>
</organism>
<keyword evidence="3" id="KW-0807">Transducer</keyword>
<feature type="region of interest" description="Disordered" evidence="4">
    <location>
        <begin position="823"/>
        <end position="855"/>
    </location>
</feature>
<feature type="domain" description="Methyl-accepting transducer" evidence="5">
    <location>
        <begin position="575"/>
        <end position="804"/>
    </location>
</feature>
<protein>
    <recommendedName>
        <fullName evidence="9">Methyl-accepting chemotaxis sensory transducer</fullName>
    </recommendedName>
</protein>
<dbReference type="InterPro" id="IPR004089">
    <property type="entry name" value="MCPsignal_dom"/>
</dbReference>
<dbReference type="Gene3D" id="1.10.287.950">
    <property type="entry name" value="Methyl-accepting chemotaxis protein"/>
    <property type="match status" value="1"/>
</dbReference>
<evidence type="ECO:0000259" key="6">
    <source>
        <dbReference type="PROSITE" id="PS50885"/>
    </source>
</evidence>
<dbReference type="AlphaFoldDB" id="A0A7I9VHU1"/>
<gene>
    <name evidence="7" type="ORF">AMYX_04390</name>
</gene>
<keyword evidence="1" id="KW-0145">Chemotaxis</keyword>
<dbReference type="Pfam" id="PF18947">
    <property type="entry name" value="HAMP_2"/>
    <property type="match status" value="1"/>
</dbReference>
<dbReference type="CDD" id="cd06225">
    <property type="entry name" value="HAMP"/>
    <property type="match status" value="1"/>
</dbReference>
<evidence type="ECO:0000259" key="5">
    <source>
        <dbReference type="PROSITE" id="PS50111"/>
    </source>
</evidence>
<dbReference type="Gene3D" id="1.20.120.1530">
    <property type="match status" value="1"/>
</dbReference>
<comment type="caution">
    <text evidence="7">The sequence shown here is derived from an EMBL/GenBank/DDBJ whole genome shotgun (WGS) entry which is preliminary data.</text>
</comment>
<dbReference type="PANTHER" id="PTHR43531">
    <property type="entry name" value="PROTEIN ICFG"/>
    <property type="match status" value="1"/>
</dbReference>
<dbReference type="GO" id="GO:0004888">
    <property type="term" value="F:transmembrane signaling receptor activity"/>
    <property type="evidence" value="ECO:0007669"/>
    <property type="project" value="InterPro"/>
</dbReference>
<proteinExistence type="inferred from homology"/>
<dbReference type="Pfam" id="PF00015">
    <property type="entry name" value="MCPsignal"/>
    <property type="match status" value="1"/>
</dbReference>
<dbReference type="PROSITE" id="PS50111">
    <property type="entry name" value="CHEMOTAXIS_TRANSDUC_2"/>
    <property type="match status" value="1"/>
</dbReference>
<evidence type="ECO:0000313" key="7">
    <source>
        <dbReference type="EMBL" id="GEJ55698.1"/>
    </source>
</evidence>
<dbReference type="InterPro" id="IPR051310">
    <property type="entry name" value="MCP_chemotaxis"/>
</dbReference>
<dbReference type="GO" id="GO:0016020">
    <property type="term" value="C:membrane"/>
    <property type="evidence" value="ECO:0007669"/>
    <property type="project" value="InterPro"/>
</dbReference>